<dbReference type="GO" id="GO:0141221">
    <property type="term" value="F:histone deacetylase activity, hydrolytic mechanism"/>
    <property type="evidence" value="ECO:0007669"/>
    <property type="project" value="UniProtKB-EC"/>
</dbReference>
<feature type="domain" description="Histone deacetylase" evidence="13">
    <location>
        <begin position="293"/>
        <end position="604"/>
    </location>
</feature>
<keyword evidence="9" id="KW-0539">Nucleus</keyword>
<dbReference type="InterPro" id="IPR023801">
    <property type="entry name" value="His_deacetylse_dom"/>
</dbReference>
<evidence type="ECO:0000256" key="7">
    <source>
        <dbReference type="ARBA" id="ARBA00023015"/>
    </source>
</evidence>
<dbReference type="GO" id="GO:0000118">
    <property type="term" value="C:histone deacetylase complex"/>
    <property type="evidence" value="ECO:0007669"/>
    <property type="project" value="TreeGrafter"/>
</dbReference>
<dbReference type="Proteomes" id="UP000256601">
    <property type="component" value="Unassembled WGS sequence"/>
</dbReference>
<dbReference type="ESTHER" id="yarli-q6c4p0">
    <property type="family name" value="Arb2_domain"/>
</dbReference>
<dbReference type="eggNOG" id="KOG1343">
    <property type="taxonomic scope" value="Eukaryota"/>
</dbReference>
<keyword evidence="6" id="KW-0156">Chromatin regulator</keyword>
<evidence type="ECO:0000259" key="14">
    <source>
        <dbReference type="Pfam" id="PF09757"/>
    </source>
</evidence>
<reference evidence="16 18" key="2">
    <citation type="submission" date="2018-07" db="EMBL/GenBank/DDBJ databases">
        <title>Draft Genome Assemblies for Five Robust Yarrowia lipolytica Strains Exhibiting High Lipid Production and Pentose Sugar Utilization and Sugar Alcohol Secretion from Undetoxified Lignocellulosic Biomass Hydrolysates.</title>
        <authorList>
            <consortium name="DOE Joint Genome Institute"/>
            <person name="Walker C."/>
            <person name="Ryu S."/>
            <person name="Na H."/>
            <person name="Zane M."/>
            <person name="LaButti K."/>
            <person name="Lipzen A."/>
            <person name="Haridas S."/>
            <person name="Barry K."/>
            <person name="Grigoriev I.V."/>
            <person name="Quarterman J."/>
            <person name="Slininger P."/>
            <person name="Dien B."/>
            <person name="Trinh C.T."/>
        </authorList>
    </citation>
    <scope>NUCLEOTIDE SEQUENCE [LARGE SCALE GENOMIC DNA]</scope>
    <source>
        <strain evidence="16 18">YB392</strain>
    </source>
</reference>
<evidence type="ECO:0000256" key="12">
    <source>
        <dbReference type="SAM" id="MobiDB-lite"/>
    </source>
</evidence>
<keyword evidence="5" id="KW-0378">Hydrolase</keyword>
<dbReference type="OrthoDB" id="424012at2759"/>
<evidence type="ECO:0000313" key="17">
    <source>
        <dbReference type="Proteomes" id="UP000182444"/>
    </source>
</evidence>
<evidence type="ECO:0000313" key="16">
    <source>
        <dbReference type="EMBL" id="RDW25593.1"/>
    </source>
</evidence>
<dbReference type="VEuPathDB" id="FungiDB:YALI1_E29709g"/>
<comment type="similarity">
    <text evidence="2">Belongs to the histone deacetylase family. HD type 2 subfamily.</text>
</comment>
<comment type="catalytic activity">
    <reaction evidence="10">
        <text>N(6)-acetyl-L-lysyl-[histone] + H2O = L-lysyl-[histone] + acetate</text>
        <dbReference type="Rhea" id="RHEA:58196"/>
        <dbReference type="Rhea" id="RHEA-COMP:9845"/>
        <dbReference type="Rhea" id="RHEA-COMP:11338"/>
        <dbReference type="ChEBI" id="CHEBI:15377"/>
        <dbReference type="ChEBI" id="CHEBI:29969"/>
        <dbReference type="ChEBI" id="CHEBI:30089"/>
        <dbReference type="ChEBI" id="CHEBI:61930"/>
        <dbReference type="EC" id="3.5.1.98"/>
    </reaction>
</comment>
<evidence type="ECO:0000256" key="8">
    <source>
        <dbReference type="ARBA" id="ARBA00023163"/>
    </source>
</evidence>
<dbReference type="GO" id="GO:0040029">
    <property type="term" value="P:epigenetic regulation of gene expression"/>
    <property type="evidence" value="ECO:0007669"/>
    <property type="project" value="TreeGrafter"/>
</dbReference>
<accession>A0A1D8NJW4</accession>
<evidence type="ECO:0000256" key="6">
    <source>
        <dbReference type="ARBA" id="ARBA00022853"/>
    </source>
</evidence>
<dbReference type="KEGG" id="yli:2912670"/>
<evidence type="ECO:0000256" key="4">
    <source>
        <dbReference type="ARBA" id="ARBA00022491"/>
    </source>
</evidence>
<dbReference type="Proteomes" id="UP000182444">
    <property type="component" value="Chromosome 1E"/>
</dbReference>
<dbReference type="EC" id="3.5.1.98" evidence="3"/>
<evidence type="ECO:0000256" key="9">
    <source>
        <dbReference type="ARBA" id="ARBA00023242"/>
    </source>
</evidence>
<keyword evidence="4" id="KW-0678">Repressor</keyword>
<keyword evidence="7" id="KW-0805">Transcription regulation</keyword>
<evidence type="ECO:0000259" key="13">
    <source>
        <dbReference type="Pfam" id="PF00850"/>
    </source>
</evidence>
<protein>
    <recommendedName>
        <fullName evidence="11">Histone deacetylase HDA1</fullName>
        <ecNumber evidence="3">3.5.1.98</ecNumber>
    </recommendedName>
</protein>
<dbReference type="Pfam" id="PF00850">
    <property type="entry name" value="Hist_deacetyl"/>
    <property type="match status" value="1"/>
</dbReference>
<dbReference type="InterPro" id="IPR000286">
    <property type="entry name" value="HDACs"/>
</dbReference>
<dbReference type="InterPro" id="IPR023696">
    <property type="entry name" value="Ureohydrolase_dom_sf"/>
</dbReference>
<evidence type="ECO:0000256" key="11">
    <source>
        <dbReference type="ARBA" id="ARBA00068004"/>
    </source>
</evidence>
<dbReference type="EMBL" id="KZ858998">
    <property type="protein sequence ID" value="RDW25593.1"/>
    <property type="molecule type" value="Genomic_DNA"/>
</dbReference>
<name>A0A1D8NJW4_YARLL</name>
<evidence type="ECO:0000313" key="18">
    <source>
        <dbReference type="Proteomes" id="UP000256601"/>
    </source>
</evidence>
<dbReference type="SUPFAM" id="SSF52768">
    <property type="entry name" value="Arginase/deacetylase"/>
    <property type="match status" value="1"/>
</dbReference>
<dbReference type="Pfam" id="PF09757">
    <property type="entry name" value="Arb2-like"/>
    <property type="match status" value="1"/>
</dbReference>
<organism evidence="15 17">
    <name type="scientific">Yarrowia lipolytica</name>
    <name type="common">Candida lipolytica</name>
    <dbReference type="NCBI Taxonomy" id="4952"/>
    <lineage>
        <taxon>Eukaryota</taxon>
        <taxon>Fungi</taxon>
        <taxon>Dikarya</taxon>
        <taxon>Ascomycota</taxon>
        <taxon>Saccharomycotina</taxon>
        <taxon>Dipodascomycetes</taxon>
        <taxon>Dipodascales</taxon>
        <taxon>Dipodascales incertae sedis</taxon>
        <taxon>Yarrowia</taxon>
    </lineage>
</organism>
<proteinExistence type="inferred from homology"/>
<feature type="domain" description="Arb2-like" evidence="14">
    <location>
        <begin position="658"/>
        <end position="922"/>
    </location>
</feature>
<dbReference type="PANTHER" id="PTHR10625">
    <property type="entry name" value="HISTONE DEACETYLASE HDAC1-RELATED"/>
    <property type="match status" value="1"/>
</dbReference>
<dbReference type="InterPro" id="IPR037138">
    <property type="entry name" value="His_deacetylse_dom_sf"/>
</dbReference>
<feature type="compositionally biased region" description="Basic and acidic residues" evidence="12">
    <location>
        <begin position="1"/>
        <end position="12"/>
    </location>
</feature>
<dbReference type="InterPro" id="IPR019154">
    <property type="entry name" value="Arb2-like_domain"/>
</dbReference>
<dbReference type="VEuPathDB" id="FungiDB:YALI0_E24893g"/>
<feature type="compositionally biased region" description="Low complexity" evidence="12">
    <location>
        <begin position="122"/>
        <end position="139"/>
    </location>
</feature>
<evidence type="ECO:0000256" key="1">
    <source>
        <dbReference type="ARBA" id="ARBA00004123"/>
    </source>
</evidence>
<dbReference type="Gene3D" id="3.40.800.20">
    <property type="entry name" value="Histone deacetylase domain"/>
    <property type="match status" value="1"/>
</dbReference>
<feature type="region of interest" description="Disordered" evidence="12">
    <location>
        <begin position="1"/>
        <end position="139"/>
    </location>
</feature>
<keyword evidence="8" id="KW-0804">Transcription</keyword>
<dbReference type="EMBL" id="CP017557">
    <property type="protein sequence ID" value="AOW05934.1"/>
    <property type="molecule type" value="Genomic_DNA"/>
</dbReference>
<evidence type="ECO:0000256" key="5">
    <source>
        <dbReference type="ARBA" id="ARBA00022801"/>
    </source>
</evidence>
<gene>
    <name evidence="16" type="ORF">B0I71DRAFT_132317</name>
    <name evidence="15" type="ORF">YALI1_E29709g</name>
</gene>
<evidence type="ECO:0000256" key="3">
    <source>
        <dbReference type="ARBA" id="ARBA00012111"/>
    </source>
</evidence>
<dbReference type="FunFam" id="3.40.800.20:FF:000005">
    <property type="entry name" value="histone deacetylase 6"/>
    <property type="match status" value="1"/>
</dbReference>
<reference evidence="15 17" key="1">
    <citation type="journal article" date="2016" name="PLoS ONE">
        <title>Sequence Assembly of Yarrowia lipolytica Strain W29/CLIB89 Shows Transposable Element Diversity.</title>
        <authorList>
            <person name="Magnan C."/>
            <person name="Yu J."/>
            <person name="Chang I."/>
            <person name="Jahn E."/>
            <person name="Kanomata Y."/>
            <person name="Wu J."/>
            <person name="Zeller M."/>
            <person name="Oakes M."/>
            <person name="Baldi P."/>
            <person name="Sandmeyer S."/>
        </authorList>
    </citation>
    <scope>NUCLEOTIDE SEQUENCE [LARGE SCALE GENOMIC DNA]</scope>
    <source>
        <strain evidence="15">CLIB89</strain>
        <strain evidence="17">CLIB89(W29)</strain>
    </source>
</reference>
<feature type="compositionally biased region" description="Basic and acidic residues" evidence="12">
    <location>
        <begin position="50"/>
        <end position="101"/>
    </location>
</feature>
<sequence length="925" mass="101315">MDSDRDIKDAGERAAAVETNVGEITAPDTSEKPLPGAETAADEPSVSIEQKAEPGAKIEEDHKNGVEGKDEKKEENEQEVVKAEDKTDEKPEVTANDKIDEINEAPASTDVKTEAVVEPTTHDTNAATSTTGTGTTDTTATTTTATNTNEHDLQAMHDTGAVADGDLMDTSDDYKINMDQVQLGDYDSASISGQIAERMAQPIKTEFDTNFVPQTLSLVDLEHVNGKRKFEETDTPEFDTQRARELILDADVNPALKAPQLRYIPLKTGVCYDVRMRYHARLVSTSYDYVDPHPEDPRRIFSVYKALVDAGLVVDPEYLGLEDIGPLMEKIPIREASLDEVLEVHTPAHVDFLASTEKMNRPQLLEEGEKGDSVYFNNESFSAGKLSCGGTIETCRAVIERNVKNAIAVVRPPGHHAEPGNPAGFCMFSNVAVAAKVLLKRYPERVKRILILDWDVHHGNGTQRAFLDDPRVLYISLHQYENGKFYPGGTFGAHTSVGTGAGEGYSVNIPWSAPGAGDADYIYAFQKVVMPIGMEFDPDFVIVSAGFDAAEGDLLGGCKITPSGYGHMTHMLKGLASGNLAVVLEGGYTLEATAKSALAVTKVLLGEAPLPLPAAFKPTSATISVVQDVVETQSQYWRCLQPGFETIIPKEITTYDLMGDVVRSYQARKLFDKYKLSALPNMGGSSSTPSGRAATAGPASGSSISLADQILASPKIHSAETVVVFVHDPPQIWGKVDAVTGELDFDSCMVDVTTKWLEWAHGRGYGIIDVNIPKALNGADDDNYYALFASQEVCLYLWDKYLSVFDAQNVIMVGFGDAYAGLVHLVGHRDTREKVNCVINFISETQLRPIVSIIDEYITDWFYRSSLVFTADTHPCWDVSTNPKKPRRKFGRVLRCDSTGLHRIVEERFKEAVEFIDEQLEDDEE</sequence>
<dbReference type="PRINTS" id="PR01270">
    <property type="entry name" value="HDASUPER"/>
</dbReference>
<evidence type="ECO:0000256" key="10">
    <source>
        <dbReference type="ARBA" id="ARBA00048287"/>
    </source>
</evidence>
<dbReference type="PANTHER" id="PTHR10625:SF5">
    <property type="entry name" value="HISTONE DEACETYLASE"/>
    <property type="match status" value="1"/>
</dbReference>
<dbReference type="AlphaFoldDB" id="A0A1D8NJW4"/>
<comment type="subcellular location">
    <subcellularLocation>
        <location evidence="1">Nucleus</location>
    </subcellularLocation>
</comment>
<evidence type="ECO:0000256" key="2">
    <source>
        <dbReference type="ARBA" id="ARBA00007738"/>
    </source>
</evidence>
<evidence type="ECO:0000313" key="15">
    <source>
        <dbReference type="EMBL" id="AOW05934.1"/>
    </source>
</evidence>